<evidence type="ECO:0000256" key="4">
    <source>
        <dbReference type="ARBA" id="ARBA00022989"/>
    </source>
</evidence>
<feature type="domain" description="HAMP" evidence="7">
    <location>
        <begin position="403"/>
        <end position="460"/>
    </location>
</feature>
<keyword evidence="5 6" id="KW-0472">Membrane</keyword>
<evidence type="ECO:0000256" key="5">
    <source>
        <dbReference type="ARBA" id="ARBA00023136"/>
    </source>
</evidence>
<comment type="caution">
    <text evidence="8">The sequence shown here is derived from an EMBL/GenBank/DDBJ whole genome shotgun (WGS) entry which is preliminary data.</text>
</comment>
<reference evidence="8 9" key="1">
    <citation type="journal article" date="2016" name="Front. Microbiol.">
        <title>Single-Cell (Meta-)Genomics of a Dimorphic Candidatus Thiomargarita nelsonii Reveals Genomic Plasticity.</title>
        <authorList>
            <person name="Flood B.E."/>
            <person name="Fliss P."/>
            <person name="Jones D.S."/>
            <person name="Dick G.J."/>
            <person name="Jain S."/>
            <person name="Kaster A.K."/>
            <person name="Winkel M."/>
            <person name="Mussmann M."/>
            <person name="Bailey J."/>
        </authorList>
    </citation>
    <scope>NUCLEOTIDE SEQUENCE [LARGE SCALE GENOMIC DNA]</scope>
    <source>
        <strain evidence="8">Hydrate Ridge</strain>
    </source>
</reference>
<dbReference type="Proteomes" id="UP000030428">
    <property type="component" value="Unassembled WGS sequence"/>
</dbReference>
<dbReference type="PROSITE" id="PS50885">
    <property type="entry name" value="HAMP"/>
    <property type="match status" value="1"/>
</dbReference>
<protein>
    <recommendedName>
        <fullName evidence="7">HAMP domain-containing protein</fullName>
    </recommendedName>
</protein>
<dbReference type="SUPFAM" id="SSF55781">
    <property type="entry name" value="GAF domain-like"/>
    <property type="match status" value="1"/>
</dbReference>
<dbReference type="CDD" id="cd18773">
    <property type="entry name" value="PDC1_HK_sensor"/>
    <property type="match status" value="1"/>
</dbReference>
<dbReference type="InterPro" id="IPR003660">
    <property type="entry name" value="HAMP_dom"/>
</dbReference>
<feature type="transmembrane region" description="Helical" evidence="6">
    <location>
        <begin position="12"/>
        <end position="35"/>
    </location>
</feature>
<dbReference type="GO" id="GO:0007165">
    <property type="term" value="P:signal transduction"/>
    <property type="evidence" value="ECO:0007669"/>
    <property type="project" value="InterPro"/>
</dbReference>
<keyword evidence="9" id="KW-1185">Reference proteome</keyword>
<organism evidence="8 9">
    <name type="scientific">Candidatus Thiomargarita nelsonii</name>
    <dbReference type="NCBI Taxonomy" id="1003181"/>
    <lineage>
        <taxon>Bacteria</taxon>
        <taxon>Pseudomonadati</taxon>
        <taxon>Pseudomonadota</taxon>
        <taxon>Gammaproteobacteria</taxon>
        <taxon>Thiotrichales</taxon>
        <taxon>Thiotrichaceae</taxon>
        <taxon>Thiomargarita</taxon>
    </lineage>
</organism>
<dbReference type="InterPro" id="IPR033479">
    <property type="entry name" value="dCache_1"/>
</dbReference>
<dbReference type="Gene3D" id="3.30.450.20">
    <property type="entry name" value="PAS domain"/>
    <property type="match status" value="1"/>
</dbReference>
<keyword evidence="3 6" id="KW-0812">Transmembrane</keyword>
<dbReference type="CDD" id="cd06225">
    <property type="entry name" value="HAMP"/>
    <property type="match status" value="1"/>
</dbReference>
<dbReference type="InterPro" id="IPR003018">
    <property type="entry name" value="GAF"/>
</dbReference>
<keyword evidence="4 6" id="KW-1133">Transmembrane helix</keyword>
<dbReference type="Gene3D" id="6.10.340.10">
    <property type="match status" value="1"/>
</dbReference>
<keyword evidence="2" id="KW-1003">Cell membrane</keyword>
<evidence type="ECO:0000256" key="3">
    <source>
        <dbReference type="ARBA" id="ARBA00022692"/>
    </source>
</evidence>
<dbReference type="Pfam" id="PF02743">
    <property type="entry name" value="dCache_1"/>
    <property type="match status" value="1"/>
</dbReference>
<comment type="subcellular location">
    <subcellularLocation>
        <location evidence="1">Cell membrane</location>
        <topology evidence="1">Multi-pass membrane protein</topology>
    </subcellularLocation>
</comment>
<proteinExistence type="predicted"/>
<dbReference type="Pfam" id="PF00672">
    <property type="entry name" value="HAMP"/>
    <property type="match status" value="1"/>
</dbReference>
<evidence type="ECO:0000256" key="6">
    <source>
        <dbReference type="SAM" id="Phobius"/>
    </source>
</evidence>
<evidence type="ECO:0000313" key="8">
    <source>
        <dbReference type="EMBL" id="TGO02881.1"/>
    </source>
</evidence>
<evidence type="ECO:0000256" key="1">
    <source>
        <dbReference type="ARBA" id="ARBA00004651"/>
    </source>
</evidence>
<sequence length="688" mass="77521">MKPKSVKWHKSLSFQSIIGLAFISLLFVLGIVLIMSTTGQKLISVETSKVIEEIGNNAVSRLTMRSTEIAALTRTLAATAENLPKSETSFKGIIPKLVYFQGDLDVAGGGVWPEPNTFQADKERRSFFWGREADGSLKYYDDYNQPGAGYHHEEWYVAVRHAKQGTCSWSESYMDPYSYQPMVTCTVATFDQQSNFSGTVTIDLKLDGLQAIAESLQQETGGYVFILDRNNKFITFPQPALVKQIDQDSQGNRTEDFIFASEFAKKYPRFLPLSDAFKAINQDILKQAHQLPNYDSNIAVEIERDSYQIDQAKAELLSAVIANPFKNTQTKLYQKVTLENDFLLNEASTAFIFLMPDSYWKLVIVKPNTEINAVAANIIQFLIIYLVVTTLLILGIVYFIFIRKVAQPLSRLSAMTHQLAQGELSESKDDRNKLTNRQDEIGEIEQAVYALSRYLNVVIRDIIQISQGLAVGHLHITPKAEYKGEFVQIKNALETASVKLVEATRQKASQDWLKTGQMQLNDLMSGEQDNVSLAKNIISFLTTYIKAQVGIFYLLKEEHNKPYLQVIASYGYTKSDNQPEHFLVGEGLVGQAAMEQKILCRTYTPEEYRIIIQSGLLNAVPHYVLIIPFLYEKAVKGVIEIGFSEESATSIQREFLEQVMQSIGIAVNTAESRTKMQVLLEQIQKPAE</sequence>
<accession>A0A4E0R2Z0</accession>
<evidence type="ECO:0000256" key="2">
    <source>
        <dbReference type="ARBA" id="ARBA00022475"/>
    </source>
</evidence>
<dbReference type="Pfam" id="PF13185">
    <property type="entry name" value="GAF_2"/>
    <property type="match status" value="1"/>
</dbReference>
<evidence type="ECO:0000259" key="7">
    <source>
        <dbReference type="PROSITE" id="PS50885"/>
    </source>
</evidence>
<evidence type="ECO:0000313" key="9">
    <source>
        <dbReference type="Proteomes" id="UP000030428"/>
    </source>
</evidence>
<feature type="transmembrane region" description="Helical" evidence="6">
    <location>
        <begin position="378"/>
        <end position="401"/>
    </location>
</feature>
<dbReference type="InterPro" id="IPR029016">
    <property type="entry name" value="GAF-like_dom_sf"/>
</dbReference>
<name>A0A4E0R2Z0_9GAMM</name>
<dbReference type="GO" id="GO:0005886">
    <property type="term" value="C:plasma membrane"/>
    <property type="evidence" value="ECO:0007669"/>
    <property type="project" value="UniProtKB-SubCell"/>
</dbReference>
<dbReference type="AlphaFoldDB" id="A0A4E0R2Z0"/>
<dbReference type="Gene3D" id="3.30.450.40">
    <property type="match status" value="1"/>
</dbReference>
<gene>
    <name evidence="8" type="ORF">PN36_17270</name>
</gene>
<dbReference type="EMBL" id="JSZA02000066">
    <property type="protein sequence ID" value="TGO02881.1"/>
    <property type="molecule type" value="Genomic_DNA"/>
</dbReference>